<dbReference type="Pfam" id="PF25917">
    <property type="entry name" value="BSH_RND"/>
    <property type="match status" value="1"/>
</dbReference>
<organism evidence="7 8">
    <name type="scientific">Ruminiclostridium cellulolyticum (strain ATCC 35319 / DSM 5812 / JCM 6584 / H10)</name>
    <name type="common">Clostridium cellulolyticum</name>
    <dbReference type="NCBI Taxonomy" id="394503"/>
    <lineage>
        <taxon>Bacteria</taxon>
        <taxon>Bacillati</taxon>
        <taxon>Bacillota</taxon>
        <taxon>Clostridia</taxon>
        <taxon>Eubacteriales</taxon>
        <taxon>Oscillospiraceae</taxon>
        <taxon>Ruminiclostridium</taxon>
    </lineage>
</organism>
<name>B8I6F8_RUMCH</name>
<reference evidence="7 8" key="1">
    <citation type="submission" date="2009-01" db="EMBL/GenBank/DDBJ databases">
        <title>Complete sequence of Clostridium cellulolyticum H10.</title>
        <authorList>
            <consortium name="US DOE Joint Genome Institute"/>
            <person name="Lucas S."/>
            <person name="Copeland A."/>
            <person name="Lapidus A."/>
            <person name="Glavina del Rio T."/>
            <person name="Dalin E."/>
            <person name="Tice H."/>
            <person name="Bruce D."/>
            <person name="Goodwin L."/>
            <person name="Pitluck S."/>
            <person name="Chertkov O."/>
            <person name="Saunders E."/>
            <person name="Brettin T."/>
            <person name="Detter J.C."/>
            <person name="Han C."/>
            <person name="Larimer F."/>
            <person name="Land M."/>
            <person name="Hauser L."/>
            <person name="Kyrpides N."/>
            <person name="Ivanova N."/>
            <person name="Zhou J."/>
            <person name="Richardson P."/>
        </authorList>
    </citation>
    <scope>NUCLEOTIDE SEQUENCE [LARGE SCALE GENOMIC DNA]</scope>
    <source>
        <strain evidence="8">ATCC 35319 / DSM 5812 / JCM 6584 / H10</strain>
    </source>
</reference>
<dbReference type="Gene3D" id="2.40.50.100">
    <property type="match status" value="1"/>
</dbReference>
<dbReference type="PANTHER" id="PTHR32347">
    <property type="entry name" value="EFFLUX SYSTEM COMPONENT YKNX-RELATED"/>
    <property type="match status" value="1"/>
</dbReference>
<dbReference type="InterPro" id="IPR058636">
    <property type="entry name" value="Beta-barrel_YknX"/>
</dbReference>
<dbReference type="EMBL" id="CP001348">
    <property type="protein sequence ID" value="ACL74850.1"/>
    <property type="molecule type" value="Genomic_DNA"/>
</dbReference>
<keyword evidence="8" id="KW-1185">Reference proteome</keyword>
<evidence type="ECO:0000256" key="1">
    <source>
        <dbReference type="ARBA" id="ARBA00004196"/>
    </source>
</evidence>
<evidence type="ECO:0000259" key="6">
    <source>
        <dbReference type="Pfam" id="PF25990"/>
    </source>
</evidence>
<dbReference type="STRING" id="394503.Ccel_0468"/>
<dbReference type="KEGG" id="cce:Ccel_0468"/>
<dbReference type="InterPro" id="IPR058625">
    <property type="entry name" value="MdtA-like_BSH"/>
</dbReference>
<evidence type="ECO:0000256" key="2">
    <source>
        <dbReference type="ARBA" id="ARBA00009477"/>
    </source>
</evidence>
<dbReference type="RefSeq" id="WP_012634912.1">
    <property type="nucleotide sequence ID" value="NC_011898.1"/>
</dbReference>
<dbReference type="GO" id="GO:0030313">
    <property type="term" value="C:cell envelope"/>
    <property type="evidence" value="ECO:0007669"/>
    <property type="project" value="UniProtKB-SubCell"/>
</dbReference>
<dbReference type="NCBIfam" id="TIGR01730">
    <property type="entry name" value="RND_mfp"/>
    <property type="match status" value="1"/>
</dbReference>
<dbReference type="Pfam" id="PF25990">
    <property type="entry name" value="Beta-barrel_YknX"/>
    <property type="match status" value="1"/>
</dbReference>
<evidence type="ECO:0000259" key="5">
    <source>
        <dbReference type="Pfam" id="PF25917"/>
    </source>
</evidence>
<accession>B8I6F8</accession>
<sequence precursor="true">MKKKIIIGVSLAVVIVALIAVGVVKNAGSVGSGAVFAVQTGEIKKGDVSSFISANGTVSEIEKSEVYIDNPVKVTKLYVKQNDTVKKGQKLADIDVDDLNTQLETQKLQKKSQELLLKKAKTADTTISTLNHQNEITAAEKDVASKQRAYEQALKNRNEKKALFDADAISKVELDSAENTLRDAEDMLGVSKLTLQAKKDAQNETSKTNSKSKAAQQIDIESQQVAIQTTEVAIKDLENKIKKYKAAMFSTMDGVVSQVNVAEGSYTMAGQPVFVVINPDKLEVKLSINEFNAKLMKPGQAVEISGDSIPDTEKVTGKVKSVAPMAKANTTNTGSSETVIPVVISFDSVTPSIKPGITVSCDIKTVDISNVLTVDLDMLGQDKDDSKYVFVISPDKKTMQKKKIELGTTSDMKAELVGGGLKEGDLVVMNPNPAYKDGARIKIKD</sequence>
<feature type="domain" description="Multidrug resistance protein MdtA-like barrel-sandwich hybrid" evidence="5">
    <location>
        <begin position="74"/>
        <end position="277"/>
    </location>
</feature>
<protein>
    <submittedName>
        <fullName evidence="7">Efflux transporter, RND family, MFP subunit</fullName>
    </submittedName>
</protein>
<dbReference type="OrthoDB" id="11589at2"/>
<feature type="coiled-coil region" evidence="4">
    <location>
        <begin position="220"/>
        <end position="247"/>
    </location>
</feature>
<evidence type="ECO:0000256" key="4">
    <source>
        <dbReference type="SAM" id="Coils"/>
    </source>
</evidence>
<dbReference type="PANTHER" id="PTHR32347:SF14">
    <property type="entry name" value="EFFLUX SYSTEM COMPONENT YKNX-RELATED"/>
    <property type="match status" value="1"/>
</dbReference>
<dbReference type="Gene3D" id="2.40.420.20">
    <property type="match status" value="1"/>
</dbReference>
<gene>
    <name evidence="7" type="ordered locus">Ccel_0468</name>
</gene>
<dbReference type="Proteomes" id="UP000001349">
    <property type="component" value="Chromosome"/>
</dbReference>
<dbReference type="GO" id="GO:0016020">
    <property type="term" value="C:membrane"/>
    <property type="evidence" value="ECO:0007669"/>
    <property type="project" value="InterPro"/>
</dbReference>
<dbReference type="HOGENOM" id="CLU_018816_14_5_9"/>
<evidence type="ECO:0000256" key="3">
    <source>
        <dbReference type="ARBA" id="ARBA00023054"/>
    </source>
</evidence>
<evidence type="ECO:0000313" key="7">
    <source>
        <dbReference type="EMBL" id="ACL74850.1"/>
    </source>
</evidence>
<comment type="similarity">
    <text evidence="2">Belongs to the membrane fusion protein (MFP) (TC 8.A.1) family.</text>
</comment>
<dbReference type="InterPro" id="IPR006143">
    <property type="entry name" value="RND_pump_MFP"/>
</dbReference>
<dbReference type="GO" id="GO:0022857">
    <property type="term" value="F:transmembrane transporter activity"/>
    <property type="evidence" value="ECO:0007669"/>
    <property type="project" value="InterPro"/>
</dbReference>
<feature type="domain" description="YknX-like beta-barrel" evidence="6">
    <location>
        <begin position="282"/>
        <end position="363"/>
    </location>
</feature>
<dbReference type="InterPro" id="IPR050465">
    <property type="entry name" value="UPF0194_transport"/>
</dbReference>
<dbReference type="Gene3D" id="2.40.30.170">
    <property type="match status" value="1"/>
</dbReference>
<dbReference type="AlphaFoldDB" id="B8I6F8"/>
<keyword evidence="3 4" id="KW-0175">Coiled coil</keyword>
<evidence type="ECO:0000313" key="8">
    <source>
        <dbReference type="Proteomes" id="UP000001349"/>
    </source>
</evidence>
<proteinExistence type="inferred from homology"/>
<dbReference type="eggNOG" id="COG0845">
    <property type="taxonomic scope" value="Bacteria"/>
</dbReference>
<comment type="subcellular location">
    <subcellularLocation>
        <location evidence="1">Cell envelope</location>
    </subcellularLocation>
</comment>